<sequence>MVTTAIASIVLLDRLTAHSWFKDRCRNMQKMSKKYKSEW</sequence>
<organism evidence="1 2">
    <name type="scientific">Romanomermis culicivorax</name>
    <name type="common">Nematode worm</name>
    <dbReference type="NCBI Taxonomy" id="13658"/>
    <lineage>
        <taxon>Eukaryota</taxon>
        <taxon>Metazoa</taxon>
        <taxon>Ecdysozoa</taxon>
        <taxon>Nematoda</taxon>
        <taxon>Enoplea</taxon>
        <taxon>Dorylaimia</taxon>
        <taxon>Mermithida</taxon>
        <taxon>Mermithoidea</taxon>
        <taxon>Mermithidae</taxon>
        <taxon>Romanomermis</taxon>
    </lineage>
</organism>
<reference evidence="2" key="1">
    <citation type="submission" date="2022-11" db="UniProtKB">
        <authorList>
            <consortium name="WormBaseParasite"/>
        </authorList>
    </citation>
    <scope>IDENTIFICATION</scope>
</reference>
<dbReference type="AlphaFoldDB" id="A0A915KUM3"/>
<proteinExistence type="predicted"/>
<protein>
    <submittedName>
        <fullName evidence="2">Uncharacterized protein</fullName>
    </submittedName>
</protein>
<keyword evidence="1" id="KW-1185">Reference proteome</keyword>
<accession>A0A915KUM3</accession>
<name>A0A915KUM3_ROMCU</name>
<evidence type="ECO:0000313" key="2">
    <source>
        <dbReference type="WBParaSite" id="nRc.2.0.1.t41837-RA"/>
    </source>
</evidence>
<dbReference type="WBParaSite" id="nRc.2.0.1.t41837-RA">
    <property type="protein sequence ID" value="nRc.2.0.1.t41837-RA"/>
    <property type="gene ID" value="nRc.2.0.1.g41837"/>
</dbReference>
<dbReference type="Proteomes" id="UP000887565">
    <property type="component" value="Unplaced"/>
</dbReference>
<evidence type="ECO:0000313" key="1">
    <source>
        <dbReference type="Proteomes" id="UP000887565"/>
    </source>
</evidence>